<name>X1KCF7_9ZZZZ</name>
<comment type="caution">
    <text evidence="1">The sequence shown here is derived from an EMBL/GenBank/DDBJ whole genome shotgun (WGS) entry which is preliminary data.</text>
</comment>
<dbReference type="EMBL" id="BARU01036113">
    <property type="protein sequence ID" value="GAH87879.1"/>
    <property type="molecule type" value="Genomic_DNA"/>
</dbReference>
<gene>
    <name evidence="1" type="ORF">S03H2_56461</name>
</gene>
<sequence>KKDRGYIIALSFGKGAYEEVARVKKDGLFIELLTVDKLLGFSEGKVSDKMFEFF</sequence>
<feature type="non-terminal residue" evidence="1">
    <location>
        <position position="1"/>
    </location>
</feature>
<protein>
    <recommendedName>
        <fullName evidence="2">Restriction endonuclease type IV Mrr domain-containing protein</fullName>
    </recommendedName>
</protein>
<evidence type="ECO:0008006" key="2">
    <source>
        <dbReference type="Google" id="ProtNLM"/>
    </source>
</evidence>
<organism evidence="1">
    <name type="scientific">marine sediment metagenome</name>
    <dbReference type="NCBI Taxonomy" id="412755"/>
    <lineage>
        <taxon>unclassified sequences</taxon>
        <taxon>metagenomes</taxon>
        <taxon>ecological metagenomes</taxon>
    </lineage>
</organism>
<dbReference type="AlphaFoldDB" id="X1KCF7"/>
<evidence type="ECO:0000313" key="1">
    <source>
        <dbReference type="EMBL" id="GAH87879.1"/>
    </source>
</evidence>
<proteinExistence type="predicted"/>
<accession>X1KCF7</accession>
<reference evidence="1" key="1">
    <citation type="journal article" date="2014" name="Front. Microbiol.">
        <title>High frequency of phylogenetically diverse reductive dehalogenase-homologous genes in deep subseafloor sedimentary metagenomes.</title>
        <authorList>
            <person name="Kawai M."/>
            <person name="Futagami T."/>
            <person name="Toyoda A."/>
            <person name="Takaki Y."/>
            <person name="Nishi S."/>
            <person name="Hori S."/>
            <person name="Arai W."/>
            <person name="Tsubouchi T."/>
            <person name="Morono Y."/>
            <person name="Uchiyama I."/>
            <person name="Ito T."/>
            <person name="Fujiyama A."/>
            <person name="Inagaki F."/>
            <person name="Takami H."/>
        </authorList>
    </citation>
    <scope>NUCLEOTIDE SEQUENCE</scope>
    <source>
        <strain evidence="1">Expedition CK06-06</strain>
    </source>
</reference>